<dbReference type="Gene3D" id="3.90.550.10">
    <property type="entry name" value="Spore Coat Polysaccharide Biosynthesis Protein SpsA, Chain A"/>
    <property type="match status" value="1"/>
</dbReference>
<feature type="domain" description="Glycosyltransferase 2-like" evidence="1">
    <location>
        <begin position="6"/>
        <end position="87"/>
    </location>
</feature>
<accession>A0ABY4CEM9</accession>
<dbReference type="Pfam" id="PF00535">
    <property type="entry name" value="Glycos_transf_2"/>
    <property type="match status" value="1"/>
</dbReference>
<proteinExistence type="predicted"/>
<keyword evidence="3" id="KW-1185">Reference proteome</keyword>
<name>A0ABY4CEM9_9BACL</name>
<protein>
    <submittedName>
        <fullName evidence="2">Glycosyltransferase family 2 protein</fullName>
    </submittedName>
</protein>
<gene>
    <name evidence="2" type="ORF">LSG31_12730</name>
</gene>
<dbReference type="SUPFAM" id="SSF53448">
    <property type="entry name" value="Nucleotide-diphospho-sugar transferases"/>
    <property type="match status" value="1"/>
</dbReference>
<dbReference type="InterPro" id="IPR001173">
    <property type="entry name" value="Glyco_trans_2-like"/>
</dbReference>
<evidence type="ECO:0000259" key="1">
    <source>
        <dbReference type="Pfam" id="PF00535"/>
    </source>
</evidence>
<dbReference type="InterPro" id="IPR029044">
    <property type="entry name" value="Nucleotide-diphossugar_trans"/>
</dbReference>
<dbReference type="EMBL" id="CP089291">
    <property type="protein sequence ID" value="UOF88809.1"/>
    <property type="molecule type" value="Genomic_DNA"/>
</dbReference>
<dbReference type="CDD" id="cd02511">
    <property type="entry name" value="Beta4Glucosyltransferase"/>
    <property type="match status" value="1"/>
</dbReference>
<evidence type="ECO:0000313" key="3">
    <source>
        <dbReference type="Proteomes" id="UP000830167"/>
    </source>
</evidence>
<dbReference type="Proteomes" id="UP000830167">
    <property type="component" value="Chromosome"/>
</dbReference>
<evidence type="ECO:0000313" key="2">
    <source>
        <dbReference type="EMBL" id="UOF88809.1"/>
    </source>
</evidence>
<sequence>MTVTACLIVRDEAELLEVCIRSIHGFTKDVVVVDTGSLDDSPDIAKRLGCTVFHLPWQDDFSAARNFAIEHATGEWVLCIDADERIELACSRDDVHRMLETTTCQAFTAEVHSYLGQRRNSDFVFQDQRVVLFRRDPLVRFRRRVHEDVTESLSLRYGESLAIGKLPLVVCHLGYLDTIVEKRQKRERNIRLLQMEIAEHGSSPWIEYCLGTERAGNEQWDQALPLLEHVVYSGTGEERFWLPAAYALACCYLKLERGEDCSTICSMAIVHDHDMHFHFSLLQSEARFANKNSLAALLDGEVCHSLQSEQDVFAFSARYLVLFRQLWQKSGST</sequence>
<reference evidence="2" key="1">
    <citation type="submission" date="2021-12" db="EMBL/GenBank/DDBJ databases">
        <title>Alicyclobacillaceae gen. nov., sp. nov., isolated from chalcocite enrichment system.</title>
        <authorList>
            <person name="Jiang Z."/>
        </authorList>
    </citation>
    <scope>NUCLEOTIDE SEQUENCE</scope>
    <source>
        <strain evidence="2">MYW30-H2</strain>
    </source>
</reference>
<dbReference type="PANTHER" id="PTHR43630">
    <property type="entry name" value="POLY-BETA-1,6-N-ACETYL-D-GLUCOSAMINE SYNTHASE"/>
    <property type="match status" value="1"/>
</dbReference>
<organism evidence="2 3">
    <name type="scientific">Fodinisporobacter ferrooxydans</name>
    <dbReference type="NCBI Taxonomy" id="2901836"/>
    <lineage>
        <taxon>Bacteria</taxon>
        <taxon>Bacillati</taxon>
        <taxon>Bacillota</taxon>
        <taxon>Bacilli</taxon>
        <taxon>Bacillales</taxon>
        <taxon>Alicyclobacillaceae</taxon>
        <taxon>Fodinisporobacter</taxon>
    </lineage>
</organism>
<dbReference type="RefSeq" id="WP_347435487.1">
    <property type="nucleotide sequence ID" value="NZ_CP089291.1"/>
</dbReference>
<dbReference type="PANTHER" id="PTHR43630:SF2">
    <property type="entry name" value="GLYCOSYLTRANSFERASE"/>
    <property type="match status" value="1"/>
</dbReference>